<dbReference type="AlphaFoldDB" id="A0A833SPJ1"/>
<name>A0A833SPJ1_PHYIN</name>
<keyword evidence="4 5" id="KW-0732">Signal</keyword>
<dbReference type="InterPro" id="IPR031825">
    <property type="entry name" value="RXLR"/>
</dbReference>
<evidence type="ECO:0000256" key="1">
    <source>
        <dbReference type="ARBA" id="ARBA00004613"/>
    </source>
</evidence>
<dbReference type="Pfam" id="PF16810">
    <property type="entry name" value="RXLR"/>
    <property type="match status" value="1"/>
</dbReference>
<evidence type="ECO:0000256" key="5">
    <source>
        <dbReference type="RuleBase" id="RU367124"/>
    </source>
</evidence>
<feature type="chain" id="PRO_5044948243" description="RxLR effector protein" evidence="5">
    <location>
        <begin position="21"/>
        <end position="143"/>
    </location>
</feature>
<accession>A0A833SPJ1</accession>
<evidence type="ECO:0000313" key="6">
    <source>
        <dbReference type="EMBL" id="KAF4044041.1"/>
    </source>
</evidence>
<evidence type="ECO:0000313" key="8">
    <source>
        <dbReference type="Proteomes" id="UP000602510"/>
    </source>
</evidence>
<keyword evidence="8" id="KW-1185">Reference proteome</keyword>
<gene>
    <name evidence="6" type="ORF">GN244_ATG03612</name>
    <name evidence="7" type="ORF">GN958_ATG18055</name>
</gene>
<dbReference type="Proteomes" id="UP000704712">
    <property type="component" value="Unassembled WGS sequence"/>
</dbReference>
<keyword evidence="3 5" id="KW-0964">Secreted</keyword>
<dbReference type="EMBL" id="JAACNO010002502">
    <property type="protein sequence ID" value="KAF4132757.1"/>
    <property type="molecule type" value="Genomic_DNA"/>
</dbReference>
<comment type="domain">
    <text evidence="5">The RxLR-dEER motif acts to carry the protein into the host cell cytoplasm through binding to cell surface phosphatidylinositol-3-phosphate.</text>
</comment>
<comment type="similarity">
    <text evidence="2 5">Belongs to the RxLR effector family.</text>
</comment>
<organism evidence="6 8">
    <name type="scientific">Phytophthora infestans</name>
    <name type="common">Potato late blight agent</name>
    <name type="synonym">Botrytis infestans</name>
    <dbReference type="NCBI Taxonomy" id="4787"/>
    <lineage>
        <taxon>Eukaryota</taxon>
        <taxon>Sar</taxon>
        <taxon>Stramenopiles</taxon>
        <taxon>Oomycota</taxon>
        <taxon>Peronosporomycetes</taxon>
        <taxon>Peronosporales</taxon>
        <taxon>Peronosporaceae</taxon>
        <taxon>Phytophthora</taxon>
    </lineage>
</organism>
<protein>
    <recommendedName>
        <fullName evidence="5">RxLR effector protein</fullName>
    </recommendedName>
</protein>
<dbReference type="EMBL" id="WSZM01000078">
    <property type="protein sequence ID" value="KAF4044041.1"/>
    <property type="molecule type" value="Genomic_DNA"/>
</dbReference>
<comment type="caution">
    <text evidence="6">The sequence shown here is derived from an EMBL/GenBank/DDBJ whole genome shotgun (WGS) entry which is preliminary data.</text>
</comment>
<evidence type="ECO:0000256" key="4">
    <source>
        <dbReference type="ARBA" id="ARBA00022729"/>
    </source>
</evidence>
<evidence type="ECO:0000256" key="2">
    <source>
        <dbReference type="ARBA" id="ARBA00010400"/>
    </source>
</evidence>
<comment type="subcellular location">
    <subcellularLocation>
        <location evidence="1 5">Secreted</location>
    </subcellularLocation>
</comment>
<proteinExistence type="inferred from homology"/>
<comment type="function">
    <text evidence="5">Effector that suppresses plant defense responses during pathogen infection.</text>
</comment>
<dbReference type="Proteomes" id="UP000602510">
    <property type="component" value="Unassembled WGS sequence"/>
</dbReference>
<evidence type="ECO:0000256" key="3">
    <source>
        <dbReference type="ARBA" id="ARBA00022525"/>
    </source>
</evidence>
<feature type="signal peptide" evidence="5">
    <location>
        <begin position="1"/>
        <end position="20"/>
    </location>
</feature>
<reference evidence="6" key="1">
    <citation type="submission" date="2020-04" db="EMBL/GenBank/DDBJ databases">
        <title>Hybrid Assembly of Korean Phytophthora infestans isolates.</title>
        <authorList>
            <person name="Prokchorchik M."/>
            <person name="Lee Y."/>
            <person name="Seo J."/>
            <person name="Cho J.-H."/>
            <person name="Park Y.-E."/>
            <person name="Jang D.-C."/>
            <person name="Im J.-S."/>
            <person name="Choi J.-G."/>
            <person name="Park H.-J."/>
            <person name="Lee G.-B."/>
            <person name="Lee Y.-G."/>
            <person name="Hong S.-Y."/>
            <person name="Cho K."/>
            <person name="Sohn K.H."/>
        </authorList>
    </citation>
    <scope>NUCLEOTIDE SEQUENCE</scope>
    <source>
        <strain evidence="6">KR_1_A1</strain>
        <strain evidence="7">KR_2_A2</strain>
    </source>
</reference>
<evidence type="ECO:0000313" key="7">
    <source>
        <dbReference type="EMBL" id="KAF4132757.1"/>
    </source>
</evidence>
<sequence length="143" mass="15598">MFMRLLQTVLVFLVTFLASADPLAVAENTGQTEIISPVVTDSQNSLRDTGKTVEGDDSVEERAGDAYSKLVNFIGSVGGMRGKVAKWVIADKTDEFVMEALQLKDLSALSNGSHEFLAQEKYPPFRYMVEAGVGEDQHNVQPA</sequence>